<name>A0A455T9G8_9CHLR</name>
<dbReference type="AlphaFoldDB" id="A0A455T9G8"/>
<sequence length="95" mass="11162">MREQRERSIHPATAAQEGEELQEEFDELDRLFIEHLPRLDPPPEVIERILTITRQVAVSQRPVPEASQHQSRQSGKSEGDERHRADRRGMERQEK</sequence>
<gene>
    <name evidence="2" type="ORF">KTA_42240</name>
</gene>
<dbReference type="EMBL" id="AP019377">
    <property type="protein sequence ID" value="BBH96025.1"/>
    <property type="molecule type" value="Genomic_DNA"/>
</dbReference>
<protein>
    <submittedName>
        <fullName evidence="2">Uncharacterized protein</fullName>
    </submittedName>
</protein>
<accession>A0A455T9G8</accession>
<proteinExistence type="predicted"/>
<organism evidence="2">
    <name type="scientific">Thermogemmatispora argillosa</name>
    <dbReference type="NCBI Taxonomy" id="2045280"/>
    <lineage>
        <taxon>Bacteria</taxon>
        <taxon>Bacillati</taxon>
        <taxon>Chloroflexota</taxon>
        <taxon>Ktedonobacteria</taxon>
        <taxon>Thermogemmatisporales</taxon>
        <taxon>Thermogemmatisporaceae</taxon>
        <taxon>Thermogemmatispora</taxon>
    </lineage>
</organism>
<reference evidence="2" key="1">
    <citation type="submission" date="2018-12" db="EMBL/GenBank/DDBJ databases">
        <title>Novel natural products biosynthetic potential of the class Ktedonobacteria.</title>
        <authorList>
            <person name="Zheng Y."/>
            <person name="Saitou A."/>
            <person name="Wang C.M."/>
            <person name="Toyoda A."/>
            <person name="Minakuchi Y."/>
            <person name="Sekiguchi Y."/>
            <person name="Ueda K."/>
            <person name="Takano H."/>
            <person name="Sakai Y."/>
            <person name="Yokota A."/>
            <person name="Yabe S."/>
        </authorList>
    </citation>
    <scope>NUCLEOTIDE SEQUENCE</scope>
    <source>
        <strain evidence="2">A3-2</strain>
    </source>
</reference>
<feature type="compositionally biased region" description="Basic and acidic residues" evidence="1">
    <location>
        <begin position="75"/>
        <end position="95"/>
    </location>
</feature>
<feature type="region of interest" description="Disordered" evidence="1">
    <location>
        <begin position="57"/>
        <end position="95"/>
    </location>
</feature>
<evidence type="ECO:0000256" key="1">
    <source>
        <dbReference type="SAM" id="MobiDB-lite"/>
    </source>
</evidence>
<feature type="region of interest" description="Disordered" evidence="1">
    <location>
        <begin position="1"/>
        <end position="23"/>
    </location>
</feature>
<evidence type="ECO:0000313" key="2">
    <source>
        <dbReference type="EMBL" id="BBH96025.1"/>
    </source>
</evidence>